<accession>A0A4V4HEA3</accession>
<dbReference type="AlphaFoldDB" id="A0A4V4HEA3"/>
<keyword evidence="3" id="KW-1185">Reference proteome</keyword>
<proteinExistence type="predicted"/>
<gene>
    <name evidence="2" type="ORF">K435DRAFT_841526</name>
</gene>
<dbReference type="EMBL" id="ML179338">
    <property type="protein sequence ID" value="THU90315.1"/>
    <property type="molecule type" value="Genomic_DNA"/>
</dbReference>
<evidence type="ECO:0000313" key="3">
    <source>
        <dbReference type="Proteomes" id="UP000297245"/>
    </source>
</evidence>
<sequence>MESKIEELKAAMPKLADEGILQVDEYFRFASWELWGRDSPSEDESNEDQDTENEQWK</sequence>
<evidence type="ECO:0000256" key="1">
    <source>
        <dbReference type="SAM" id="MobiDB-lite"/>
    </source>
</evidence>
<reference evidence="2 3" key="1">
    <citation type="journal article" date="2019" name="Nat. Ecol. Evol.">
        <title>Megaphylogeny resolves global patterns of mushroom evolution.</title>
        <authorList>
            <person name="Varga T."/>
            <person name="Krizsan K."/>
            <person name="Foldi C."/>
            <person name="Dima B."/>
            <person name="Sanchez-Garcia M."/>
            <person name="Sanchez-Ramirez S."/>
            <person name="Szollosi G.J."/>
            <person name="Szarkandi J.G."/>
            <person name="Papp V."/>
            <person name="Albert L."/>
            <person name="Andreopoulos W."/>
            <person name="Angelini C."/>
            <person name="Antonin V."/>
            <person name="Barry K.W."/>
            <person name="Bougher N.L."/>
            <person name="Buchanan P."/>
            <person name="Buyck B."/>
            <person name="Bense V."/>
            <person name="Catcheside P."/>
            <person name="Chovatia M."/>
            <person name="Cooper J."/>
            <person name="Damon W."/>
            <person name="Desjardin D."/>
            <person name="Finy P."/>
            <person name="Geml J."/>
            <person name="Haridas S."/>
            <person name="Hughes K."/>
            <person name="Justo A."/>
            <person name="Karasinski D."/>
            <person name="Kautmanova I."/>
            <person name="Kiss B."/>
            <person name="Kocsube S."/>
            <person name="Kotiranta H."/>
            <person name="LaButti K.M."/>
            <person name="Lechner B.E."/>
            <person name="Liimatainen K."/>
            <person name="Lipzen A."/>
            <person name="Lukacs Z."/>
            <person name="Mihaltcheva S."/>
            <person name="Morgado L.N."/>
            <person name="Niskanen T."/>
            <person name="Noordeloos M.E."/>
            <person name="Ohm R.A."/>
            <person name="Ortiz-Santana B."/>
            <person name="Ovrebo C."/>
            <person name="Racz N."/>
            <person name="Riley R."/>
            <person name="Savchenko A."/>
            <person name="Shiryaev A."/>
            <person name="Soop K."/>
            <person name="Spirin V."/>
            <person name="Szebenyi C."/>
            <person name="Tomsovsky M."/>
            <person name="Tulloss R.E."/>
            <person name="Uehling J."/>
            <person name="Grigoriev I.V."/>
            <person name="Vagvolgyi C."/>
            <person name="Papp T."/>
            <person name="Martin F.M."/>
            <person name="Miettinen O."/>
            <person name="Hibbett D.S."/>
            <person name="Nagy L.G."/>
        </authorList>
    </citation>
    <scope>NUCLEOTIDE SEQUENCE [LARGE SCALE GENOMIC DNA]</scope>
    <source>
        <strain evidence="2 3">CBS 962.96</strain>
    </source>
</reference>
<dbReference type="Proteomes" id="UP000297245">
    <property type="component" value="Unassembled WGS sequence"/>
</dbReference>
<name>A0A4V4HEA3_DENBC</name>
<evidence type="ECO:0000313" key="2">
    <source>
        <dbReference type="EMBL" id="THU90315.1"/>
    </source>
</evidence>
<feature type="region of interest" description="Disordered" evidence="1">
    <location>
        <begin position="37"/>
        <end position="57"/>
    </location>
</feature>
<feature type="compositionally biased region" description="Acidic residues" evidence="1">
    <location>
        <begin position="41"/>
        <end position="57"/>
    </location>
</feature>
<protein>
    <submittedName>
        <fullName evidence="2">Uncharacterized protein</fullName>
    </submittedName>
</protein>
<organism evidence="2 3">
    <name type="scientific">Dendrothele bispora (strain CBS 962.96)</name>
    <dbReference type="NCBI Taxonomy" id="1314807"/>
    <lineage>
        <taxon>Eukaryota</taxon>
        <taxon>Fungi</taxon>
        <taxon>Dikarya</taxon>
        <taxon>Basidiomycota</taxon>
        <taxon>Agaricomycotina</taxon>
        <taxon>Agaricomycetes</taxon>
        <taxon>Agaricomycetidae</taxon>
        <taxon>Agaricales</taxon>
        <taxon>Agaricales incertae sedis</taxon>
        <taxon>Dendrothele</taxon>
    </lineage>
</organism>